<organism evidence="2 3">
    <name type="scientific">Candidatus Onthocola gallistercoris</name>
    <dbReference type="NCBI Taxonomy" id="2840876"/>
    <lineage>
        <taxon>Bacteria</taxon>
        <taxon>Bacillati</taxon>
        <taxon>Bacillota</taxon>
        <taxon>Bacilli</taxon>
        <taxon>Candidatus Onthocola</taxon>
    </lineage>
</organism>
<evidence type="ECO:0000259" key="1">
    <source>
        <dbReference type="Pfam" id="PF10105"/>
    </source>
</evidence>
<dbReference type="Proteomes" id="UP000824164">
    <property type="component" value="Unassembled WGS sequence"/>
</dbReference>
<evidence type="ECO:0000313" key="3">
    <source>
        <dbReference type="Proteomes" id="UP000824164"/>
    </source>
</evidence>
<protein>
    <submittedName>
        <fullName evidence="2">DUF2344 domain-containing protein</fullName>
    </submittedName>
</protein>
<evidence type="ECO:0000313" key="2">
    <source>
        <dbReference type="EMBL" id="HIU02880.1"/>
    </source>
</evidence>
<accession>A0A9D1HHR8</accession>
<gene>
    <name evidence="2" type="ORF">IAB63_06460</name>
</gene>
<dbReference type="AlphaFoldDB" id="A0A9D1HHR8"/>
<name>A0A9D1HHR8_9FIRM</name>
<dbReference type="EMBL" id="DVLT01000042">
    <property type="protein sequence ID" value="HIU02880.1"/>
    <property type="molecule type" value="Genomic_DNA"/>
</dbReference>
<proteinExistence type="predicted"/>
<feature type="domain" description="DUF2344" evidence="1">
    <location>
        <begin position="2"/>
        <end position="186"/>
    </location>
</feature>
<sequence length="229" mass="25801">MKVRIRFEKEGAMKFIGHLDIMRYFQKAFRRSGLDIQYSQGFSPHPLLSFAAPLGVGLESSGEYMDVVLGDCPSSQEIVDRLNAQMVEGMRILSAVILPEDGKNAMSLVAAADYEMILKKEAEFSLEDGIEALLGQEQIKVLKKTKKSQKEVDIRPMIYDMYVMKDAKGTGIFMRVASGSAANLKPEQVAQTLWESQGHKFDPLTVQIRRLEMYDSQMSPLEKYGEIHP</sequence>
<comment type="caution">
    <text evidence="2">The sequence shown here is derived from an EMBL/GenBank/DDBJ whole genome shotgun (WGS) entry which is preliminary data.</text>
</comment>
<dbReference type="NCBIfam" id="TIGR03936">
    <property type="entry name" value="sam_1_link_chp"/>
    <property type="match status" value="1"/>
</dbReference>
<reference evidence="2" key="1">
    <citation type="submission" date="2020-10" db="EMBL/GenBank/DDBJ databases">
        <authorList>
            <person name="Gilroy R."/>
        </authorList>
    </citation>
    <scope>NUCLEOTIDE SEQUENCE</scope>
    <source>
        <strain evidence="2">CHK187-14744</strain>
    </source>
</reference>
<dbReference type="InterPro" id="IPR018768">
    <property type="entry name" value="DUF2344"/>
</dbReference>
<reference evidence="2" key="2">
    <citation type="journal article" date="2021" name="PeerJ">
        <title>Extensive microbial diversity within the chicken gut microbiome revealed by metagenomics and culture.</title>
        <authorList>
            <person name="Gilroy R."/>
            <person name="Ravi A."/>
            <person name="Getino M."/>
            <person name="Pursley I."/>
            <person name="Horton D.L."/>
            <person name="Alikhan N.F."/>
            <person name="Baker D."/>
            <person name="Gharbi K."/>
            <person name="Hall N."/>
            <person name="Watson M."/>
            <person name="Adriaenssens E.M."/>
            <person name="Foster-Nyarko E."/>
            <person name="Jarju S."/>
            <person name="Secka A."/>
            <person name="Antonio M."/>
            <person name="Oren A."/>
            <person name="Chaudhuri R.R."/>
            <person name="La Ragione R."/>
            <person name="Hildebrand F."/>
            <person name="Pallen M.J."/>
        </authorList>
    </citation>
    <scope>NUCLEOTIDE SEQUENCE</scope>
    <source>
        <strain evidence="2">CHK187-14744</strain>
    </source>
</reference>
<dbReference type="Pfam" id="PF10105">
    <property type="entry name" value="DUF2344"/>
    <property type="match status" value="1"/>
</dbReference>